<feature type="binding site" evidence="5">
    <location>
        <position position="153"/>
    </location>
    <ligand>
        <name>[4Fe-4S] cluster</name>
        <dbReference type="ChEBI" id="CHEBI:49883"/>
    </ligand>
</feature>
<evidence type="ECO:0000256" key="5">
    <source>
        <dbReference type="HAMAP-Rule" id="MF_01637"/>
    </source>
</evidence>
<evidence type="ECO:0000259" key="6">
    <source>
        <dbReference type="Pfam" id="PF01106"/>
    </source>
</evidence>
<dbReference type="GO" id="GO:0016226">
    <property type="term" value="P:iron-sulfur cluster assembly"/>
    <property type="evidence" value="ECO:0007669"/>
    <property type="project" value="UniProtKB-UniRule"/>
</dbReference>
<evidence type="ECO:0000313" key="8">
    <source>
        <dbReference type="EMBL" id="MBL6817974.1"/>
    </source>
</evidence>
<dbReference type="SUPFAM" id="SSF117916">
    <property type="entry name" value="Fe-S cluster assembly (FSCA) domain-like"/>
    <property type="match status" value="1"/>
</dbReference>
<evidence type="ECO:0000313" key="9">
    <source>
        <dbReference type="Proteomes" id="UP000711391"/>
    </source>
</evidence>
<dbReference type="InterPro" id="IPR000361">
    <property type="entry name" value="ATAP_core_dom"/>
</dbReference>
<proteinExistence type="inferred from homology"/>
<keyword evidence="4 5" id="KW-0411">Iron-sulfur</keyword>
<dbReference type="GO" id="GO:0051604">
    <property type="term" value="P:protein maturation"/>
    <property type="evidence" value="ECO:0007669"/>
    <property type="project" value="UniProtKB-UniRule"/>
</dbReference>
<dbReference type="GO" id="GO:0051539">
    <property type="term" value="F:4 iron, 4 sulfur cluster binding"/>
    <property type="evidence" value="ECO:0007669"/>
    <property type="project" value="UniProtKB-UniRule"/>
</dbReference>
<keyword evidence="2 5" id="KW-0479">Metal-binding</keyword>
<dbReference type="InterPro" id="IPR001075">
    <property type="entry name" value="NIF_FeS_clus_asmbl_NifU_C"/>
</dbReference>
<dbReference type="Proteomes" id="UP000711391">
    <property type="component" value="Unassembled WGS sequence"/>
</dbReference>
<comment type="function">
    <text evidence="5">Involved in iron-sulfur cluster biogenesis. Binds a 4Fe-4S cluster, can transfer this cluster to apoproteins, and thereby intervenes in the maturation of Fe/S proteins. Could also act as a scaffold/chaperone for damaged Fe/S proteins.</text>
</comment>
<dbReference type="AlphaFoldDB" id="A0A937LJK1"/>
<name>A0A937LJK1_9GAMM</name>
<dbReference type="Pfam" id="PF01106">
    <property type="entry name" value="NifU"/>
    <property type="match status" value="1"/>
</dbReference>
<protein>
    <recommendedName>
        <fullName evidence="5">Fe/S biogenesis protein NfuA</fullName>
    </recommendedName>
</protein>
<accession>A0A937LJK1</accession>
<evidence type="ECO:0000256" key="4">
    <source>
        <dbReference type="ARBA" id="ARBA00023014"/>
    </source>
</evidence>
<evidence type="ECO:0000256" key="2">
    <source>
        <dbReference type="ARBA" id="ARBA00022723"/>
    </source>
</evidence>
<comment type="caution">
    <text evidence="8">The sequence shown here is derived from an EMBL/GenBank/DDBJ whole genome shotgun (WGS) entry which is preliminary data.</text>
</comment>
<dbReference type="InterPro" id="IPR035903">
    <property type="entry name" value="HesB-like_dom_sf"/>
</dbReference>
<dbReference type="InterPro" id="IPR017726">
    <property type="entry name" value="Fe/S_biogenesis_protein_NfuA"/>
</dbReference>
<keyword evidence="1 5" id="KW-0004">4Fe-4S</keyword>
<dbReference type="Pfam" id="PF01521">
    <property type="entry name" value="Fe-S_biosyn"/>
    <property type="match status" value="1"/>
</dbReference>
<feature type="domain" description="NIF system FeS cluster assembly NifU C-terminal" evidence="6">
    <location>
        <begin position="115"/>
        <end position="181"/>
    </location>
</feature>
<evidence type="ECO:0000259" key="7">
    <source>
        <dbReference type="Pfam" id="PF01521"/>
    </source>
</evidence>
<dbReference type="HAMAP" id="MF_01637">
    <property type="entry name" value="Fe_S_biogen_NfuA"/>
    <property type="match status" value="1"/>
</dbReference>
<dbReference type="SUPFAM" id="SSF89360">
    <property type="entry name" value="HesB-like domain"/>
    <property type="match status" value="1"/>
</dbReference>
<keyword evidence="3 5" id="KW-0408">Iron</keyword>
<dbReference type="GO" id="GO:0005506">
    <property type="term" value="F:iron ion binding"/>
    <property type="evidence" value="ECO:0007669"/>
    <property type="project" value="InterPro"/>
</dbReference>
<sequence length="197" mass="21805">MNEIVNITESAEKYLAKLLKDKNEVNLAVRIFISDPGTPKAETCLAYCKPDEAGEDDIILNLRLITVHVEKRSVPFLVDAEVNYDEDTFGGQLTIKAPNARLPNISPDSPIEDRINYVIYNEINPMLETHGGEVSLVEFTDKGEAILQFGGGCQGCGMVDVTLKDGIEKTLTEQIPELKAVKDLTDHSIDDNAYYKS</sequence>
<dbReference type="Gene3D" id="2.60.300.12">
    <property type="entry name" value="HesB-like domain"/>
    <property type="match status" value="1"/>
</dbReference>
<comment type="similarity">
    <text evidence="5">Belongs to the NfuA family.</text>
</comment>
<organism evidence="8 9">
    <name type="scientific">SAR86 cluster bacterium</name>
    <dbReference type="NCBI Taxonomy" id="2030880"/>
    <lineage>
        <taxon>Bacteria</taxon>
        <taxon>Pseudomonadati</taxon>
        <taxon>Pseudomonadota</taxon>
        <taxon>Gammaproteobacteria</taxon>
        <taxon>SAR86 cluster</taxon>
    </lineage>
</organism>
<dbReference type="PANTHER" id="PTHR11178">
    <property type="entry name" value="IRON-SULFUR CLUSTER SCAFFOLD PROTEIN NFU-RELATED"/>
    <property type="match status" value="1"/>
</dbReference>
<dbReference type="NCBIfam" id="TIGR03341">
    <property type="entry name" value="YhgI_GntY"/>
    <property type="match status" value="1"/>
</dbReference>
<evidence type="ECO:0000256" key="3">
    <source>
        <dbReference type="ARBA" id="ARBA00023004"/>
    </source>
</evidence>
<comment type="cofactor">
    <cofactor evidence="5">
        <name>[4Fe-4S] cluster</name>
        <dbReference type="ChEBI" id="CHEBI:49883"/>
    </cofactor>
    <text evidence="5">Binds 1 [4Fe-4S] cluster per subunit. The cluster is presumably bound at the interface of two monomers.</text>
</comment>
<gene>
    <name evidence="5 8" type="primary">nfuA</name>
    <name evidence="8" type="ORF">ISQ64_01050</name>
</gene>
<reference evidence="8" key="1">
    <citation type="submission" date="2020-10" db="EMBL/GenBank/DDBJ databases">
        <title>Microbiome of the Black Sea water column analyzed by genome centric metagenomics.</title>
        <authorList>
            <person name="Cabello-Yeves P.J."/>
            <person name="Callieri C."/>
            <person name="Picazo A."/>
            <person name="Mehrshad M."/>
            <person name="Haro-Moreno J.M."/>
            <person name="Roda-Garcia J."/>
            <person name="Dzembekova N."/>
            <person name="Slabakova V."/>
            <person name="Slabakova N."/>
            <person name="Moncheva S."/>
            <person name="Rodriguez-Valera F."/>
        </authorList>
    </citation>
    <scope>NUCLEOTIDE SEQUENCE</scope>
    <source>
        <strain evidence="8">BS307-5m-G50</strain>
    </source>
</reference>
<feature type="binding site" evidence="5">
    <location>
        <position position="156"/>
    </location>
    <ligand>
        <name>[4Fe-4S] cluster</name>
        <dbReference type="ChEBI" id="CHEBI:49883"/>
    </ligand>
</feature>
<feature type="domain" description="Core" evidence="7">
    <location>
        <begin position="5"/>
        <end position="100"/>
    </location>
</feature>
<dbReference type="Gene3D" id="3.30.300.130">
    <property type="entry name" value="Fe-S cluster assembly (FSCA)"/>
    <property type="match status" value="1"/>
</dbReference>
<evidence type="ECO:0000256" key="1">
    <source>
        <dbReference type="ARBA" id="ARBA00022485"/>
    </source>
</evidence>
<dbReference type="InterPro" id="IPR034904">
    <property type="entry name" value="FSCA_dom_sf"/>
</dbReference>
<comment type="subunit">
    <text evidence="5">Homodimer.</text>
</comment>
<dbReference type="PANTHER" id="PTHR11178:SF51">
    <property type="entry name" value="FE_S BIOGENESIS PROTEIN NFUA"/>
    <property type="match status" value="1"/>
</dbReference>
<dbReference type="EMBL" id="JADHQD010000004">
    <property type="protein sequence ID" value="MBL6817974.1"/>
    <property type="molecule type" value="Genomic_DNA"/>
</dbReference>